<feature type="signal peptide" evidence="2">
    <location>
        <begin position="1"/>
        <end position="23"/>
    </location>
</feature>
<evidence type="ECO:0000313" key="3">
    <source>
        <dbReference type="EMBL" id="WDI31962.1"/>
    </source>
</evidence>
<feature type="region of interest" description="Disordered" evidence="1">
    <location>
        <begin position="146"/>
        <end position="173"/>
    </location>
</feature>
<dbReference type="Proteomes" id="UP001214043">
    <property type="component" value="Chromosome"/>
</dbReference>
<keyword evidence="4" id="KW-1185">Reference proteome</keyword>
<proteinExistence type="predicted"/>
<feature type="chain" id="PRO_5042188530" evidence="2">
    <location>
        <begin position="24"/>
        <end position="173"/>
    </location>
</feature>
<evidence type="ECO:0000256" key="2">
    <source>
        <dbReference type="SAM" id="SignalP"/>
    </source>
</evidence>
<reference evidence="3" key="1">
    <citation type="submission" date="2023-02" db="EMBL/GenBank/DDBJ databases">
        <title>Genome sequence of Hyphococcus flavus.</title>
        <authorList>
            <person name="Rong J.-C."/>
            <person name="Zhao Q."/>
            <person name="Yi M."/>
            <person name="Wu J.-Y."/>
        </authorList>
    </citation>
    <scope>NUCLEOTIDE SEQUENCE</scope>
    <source>
        <strain evidence="3">MCCC 1K03223</strain>
    </source>
</reference>
<dbReference type="InterPro" id="IPR021647">
    <property type="entry name" value="CusF_Ec"/>
</dbReference>
<dbReference type="Gene3D" id="2.40.50.320">
    <property type="entry name" value="Copper binding periplasmic protein CusF"/>
    <property type="match status" value="1"/>
</dbReference>
<gene>
    <name evidence="3" type="ORF">PUV54_02005</name>
</gene>
<protein>
    <submittedName>
        <fullName evidence="3">Copper-binding protein</fullName>
    </submittedName>
</protein>
<dbReference type="EMBL" id="CP118166">
    <property type="protein sequence ID" value="WDI31962.1"/>
    <property type="molecule type" value="Genomic_DNA"/>
</dbReference>
<dbReference type="AlphaFoldDB" id="A0AAF0CHI8"/>
<sequence>MSRLVFTAAAALFVGAALSPAFAAEEKMQMDHDAMMISMDHCGLPMGEGVINALDVQKSKVNVTHKPIESIGWPEMKMDFTVLKPIDLAAFATGERVHFLLKAERDKSYSIAAMCSLDVEDGAHEACMTHMHDVAMKTAVGDGRSCDMEGMGDMPSMDHSAHEQGEDAHKGHH</sequence>
<accession>A0AAF0CHI8</accession>
<keyword evidence="2" id="KW-0732">Signal</keyword>
<dbReference type="RefSeq" id="WP_274493846.1">
    <property type="nucleotide sequence ID" value="NZ_CP118166.1"/>
</dbReference>
<evidence type="ECO:0000313" key="4">
    <source>
        <dbReference type="Proteomes" id="UP001214043"/>
    </source>
</evidence>
<dbReference type="Pfam" id="PF11604">
    <property type="entry name" value="CusF_Ec"/>
    <property type="match status" value="1"/>
</dbReference>
<dbReference type="InterPro" id="IPR042230">
    <property type="entry name" value="CusF_sf"/>
</dbReference>
<name>A0AAF0CHI8_9PROT</name>
<feature type="compositionally biased region" description="Basic and acidic residues" evidence="1">
    <location>
        <begin position="159"/>
        <end position="173"/>
    </location>
</feature>
<dbReference type="KEGG" id="hfl:PUV54_02005"/>
<organism evidence="3 4">
    <name type="scientific">Hyphococcus flavus</name>
    <dbReference type="NCBI Taxonomy" id="1866326"/>
    <lineage>
        <taxon>Bacteria</taxon>
        <taxon>Pseudomonadati</taxon>
        <taxon>Pseudomonadota</taxon>
        <taxon>Alphaproteobacteria</taxon>
        <taxon>Parvularculales</taxon>
        <taxon>Parvularculaceae</taxon>
        <taxon>Hyphococcus</taxon>
    </lineage>
</organism>
<evidence type="ECO:0000256" key="1">
    <source>
        <dbReference type="SAM" id="MobiDB-lite"/>
    </source>
</evidence>